<evidence type="ECO:0000313" key="13">
    <source>
        <dbReference type="Proteomes" id="UP001596015"/>
    </source>
</evidence>
<feature type="transmembrane region" description="Helical" evidence="10">
    <location>
        <begin position="253"/>
        <end position="275"/>
    </location>
</feature>
<dbReference type="Gene3D" id="1.10.3720.10">
    <property type="entry name" value="MetI-like"/>
    <property type="match status" value="1"/>
</dbReference>
<dbReference type="SUPFAM" id="SSF161098">
    <property type="entry name" value="MetI-like"/>
    <property type="match status" value="1"/>
</dbReference>
<keyword evidence="8 10" id="KW-1133">Transmembrane helix</keyword>
<dbReference type="NCBIfam" id="TIGR00974">
    <property type="entry name" value="3a0107s02c"/>
    <property type="match status" value="1"/>
</dbReference>
<keyword evidence="13" id="KW-1185">Reference proteome</keyword>
<evidence type="ECO:0000256" key="6">
    <source>
        <dbReference type="ARBA" id="ARBA00022592"/>
    </source>
</evidence>
<dbReference type="InterPro" id="IPR005672">
    <property type="entry name" value="Phosphate_PstA"/>
</dbReference>
<feature type="transmembrane region" description="Helical" evidence="10">
    <location>
        <begin position="109"/>
        <end position="131"/>
    </location>
</feature>
<feature type="transmembrane region" description="Helical" evidence="10">
    <location>
        <begin position="72"/>
        <end position="97"/>
    </location>
</feature>
<dbReference type="Proteomes" id="UP001596015">
    <property type="component" value="Unassembled WGS sequence"/>
</dbReference>
<dbReference type="PANTHER" id="PTHR42922">
    <property type="entry name" value="PHOSPHATE TRANSPORT SYSTEM PERMEASE PROTEIN PSTA"/>
    <property type="match status" value="1"/>
</dbReference>
<dbReference type="RefSeq" id="WP_040243815.1">
    <property type="nucleotide sequence ID" value="NZ_JAKGAK010000001.1"/>
</dbReference>
<evidence type="ECO:0000259" key="11">
    <source>
        <dbReference type="PROSITE" id="PS50928"/>
    </source>
</evidence>
<comment type="caution">
    <text evidence="10">Lacks conserved residue(s) required for the propagation of feature annotation.</text>
</comment>
<keyword evidence="4" id="KW-0813">Transport</keyword>
<evidence type="ECO:0000313" key="12">
    <source>
        <dbReference type="EMBL" id="MFC4417632.1"/>
    </source>
</evidence>
<dbReference type="CDD" id="cd06261">
    <property type="entry name" value="TM_PBP2"/>
    <property type="match status" value="1"/>
</dbReference>
<dbReference type="InterPro" id="IPR000515">
    <property type="entry name" value="MetI-like"/>
</dbReference>
<comment type="subcellular location">
    <subcellularLocation>
        <location evidence="10">Cell inner membrane</location>
        <topology evidence="10">Multi-pass membrane protein</topology>
    </subcellularLocation>
    <subcellularLocation>
        <location evidence="1">Cell membrane</location>
        <topology evidence="1">Multi-pass membrane protein</topology>
    </subcellularLocation>
</comment>
<keyword evidence="7 10" id="KW-0812">Transmembrane</keyword>
<evidence type="ECO:0000256" key="2">
    <source>
        <dbReference type="ARBA" id="ARBA00007069"/>
    </source>
</evidence>
<gene>
    <name evidence="12" type="primary">pstA</name>
    <name evidence="12" type="ORF">ACFO0E_14620</name>
</gene>
<dbReference type="PANTHER" id="PTHR42922:SF1">
    <property type="entry name" value="PHOSPHATE TRANSPORT SYSTEM PERMEASE PROTEIN PSTA"/>
    <property type="match status" value="1"/>
</dbReference>
<evidence type="ECO:0000256" key="3">
    <source>
        <dbReference type="ARBA" id="ARBA00016864"/>
    </source>
</evidence>
<sequence length="283" mass="30702">MRHYTSALYRRRRFVNRCAMVLCLLAAFFGLAWLVLILGTLMVKGVSALSLDVFFERTRMRDGGLGNAILGSLILTSAATAIGTLVGVAAGTWLAEYGGKSRLARAVRFINDVLLSAPSIIIGLFVYAVLVLPMGHFSGWAGIAALTVIIVPVVIRSTEDMLNLVPTELREAASALGAHRWWVVSRVCYSGARAGIVTGILLGGARISGETAPLLFTSLNSNQWNFFDMQGEMPNLPMTLYQNMTINSFIPDLVNLAWTGAMILTLGILILNIVARFVSRQSH</sequence>
<evidence type="ECO:0000256" key="9">
    <source>
        <dbReference type="ARBA" id="ARBA00023136"/>
    </source>
</evidence>
<protein>
    <recommendedName>
        <fullName evidence="3 10">Phosphate transport system permease protein PstA</fullName>
    </recommendedName>
</protein>
<feature type="domain" description="ABC transmembrane type-1" evidence="11">
    <location>
        <begin position="69"/>
        <end position="275"/>
    </location>
</feature>
<keyword evidence="9 10" id="KW-0472">Membrane</keyword>
<dbReference type="PROSITE" id="PS50928">
    <property type="entry name" value="ABC_TM1"/>
    <property type="match status" value="1"/>
</dbReference>
<dbReference type="EMBL" id="JBHSEO010000058">
    <property type="protein sequence ID" value="MFC4417632.1"/>
    <property type="molecule type" value="Genomic_DNA"/>
</dbReference>
<evidence type="ECO:0000256" key="5">
    <source>
        <dbReference type="ARBA" id="ARBA00022475"/>
    </source>
</evidence>
<comment type="similarity">
    <text evidence="2 10">Belongs to the binding-protein-dependent transport system permease family. CysTW subfamily.</text>
</comment>
<feature type="transmembrane region" description="Helical" evidence="10">
    <location>
        <begin position="137"/>
        <end position="155"/>
    </location>
</feature>
<dbReference type="Pfam" id="PF00528">
    <property type="entry name" value="BPD_transp_1"/>
    <property type="match status" value="1"/>
</dbReference>
<dbReference type="InterPro" id="IPR035906">
    <property type="entry name" value="MetI-like_sf"/>
</dbReference>
<evidence type="ECO:0000256" key="4">
    <source>
        <dbReference type="ARBA" id="ARBA00022448"/>
    </source>
</evidence>
<reference evidence="13" key="1">
    <citation type="journal article" date="2019" name="Int. J. Syst. Evol. Microbiol.">
        <title>The Global Catalogue of Microorganisms (GCM) 10K type strain sequencing project: providing services to taxonomists for standard genome sequencing and annotation.</title>
        <authorList>
            <consortium name="The Broad Institute Genomics Platform"/>
            <consortium name="The Broad Institute Genome Sequencing Center for Infectious Disease"/>
            <person name="Wu L."/>
            <person name="Ma J."/>
        </authorList>
    </citation>
    <scope>NUCLEOTIDE SEQUENCE [LARGE SCALE GENOMIC DNA]</scope>
    <source>
        <strain evidence="13">CCUG 49679</strain>
    </source>
</reference>
<organism evidence="12 13">
    <name type="scientific">Chromohalobacter beijerinckii</name>
    <dbReference type="NCBI Taxonomy" id="86179"/>
    <lineage>
        <taxon>Bacteria</taxon>
        <taxon>Pseudomonadati</taxon>
        <taxon>Pseudomonadota</taxon>
        <taxon>Gammaproteobacteria</taxon>
        <taxon>Oceanospirillales</taxon>
        <taxon>Halomonadaceae</taxon>
        <taxon>Chromohalobacter</taxon>
    </lineage>
</organism>
<name>A0ABV8XKR9_9GAMM</name>
<evidence type="ECO:0000256" key="7">
    <source>
        <dbReference type="ARBA" id="ARBA00022692"/>
    </source>
</evidence>
<proteinExistence type="inferred from homology"/>
<keyword evidence="5 10" id="KW-1003">Cell membrane</keyword>
<evidence type="ECO:0000256" key="10">
    <source>
        <dbReference type="RuleBase" id="RU363043"/>
    </source>
</evidence>
<accession>A0ABV8XKR9</accession>
<keyword evidence="6" id="KW-0592">Phosphate transport</keyword>
<comment type="caution">
    <text evidence="12">The sequence shown here is derived from an EMBL/GenBank/DDBJ whole genome shotgun (WGS) entry which is preliminary data.</text>
</comment>
<dbReference type="InterPro" id="IPR051408">
    <property type="entry name" value="Phosphate_transprt_permease"/>
</dbReference>
<evidence type="ECO:0000256" key="8">
    <source>
        <dbReference type="ARBA" id="ARBA00022989"/>
    </source>
</evidence>
<evidence type="ECO:0000256" key="1">
    <source>
        <dbReference type="ARBA" id="ARBA00004651"/>
    </source>
</evidence>